<organism evidence="1">
    <name type="scientific">Nitrosopumilaceae spindle-shaped virus</name>
    <dbReference type="NCBI Taxonomy" id="3065433"/>
    <lineage>
        <taxon>Viruses</taxon>
    </lineage>
</organism>
<sequence length="81" mass="9904">MNFLHSDSPPIFLTKQEELDYLIFKERMRKLEKKQNEIALSLNNKESFELVQWLKNRRLWCEKCNNQFYSNEGYVNHGCFK</sequence>
<proteinExistence type="predicted"/>
<reference evidence="1" key="2">
    <citation type="submission" date="2024-03" db="EMBL/GenBank/DDBJ databases">
        <authorList>
            <person name="Ni Y."/>
            <person name="Xu T."/>
            <person name="Yan S."/>
            <person name="Chen L."/>
            <person name="Wang Y."/>
        </authorList>
    </citation>
    <scope>NUCLEOTIDE SEQUENCE</scope>
    <source>
        <strain evidence="1">NYM1</strain>
    </source>
</reference>
<dbReference type="EMBL" id="BK067792">
    <property type="protein sequence ID" value="DBA52281.1"/>
    <property type="molecule type" value="Genomic_DNA"/>
</dbReference>
<accession>A0AAT9J7M9</accession>
<name>A0AAT9J7M9_9VIRU</name>
<reference evidence="1" key="1">
    <citation type="journal article" date="2024" name="Environ. Microbiol. Rep.">
        <title>Hiding in plain sight: The discovery of complete genomes of 11 hypothetical spindle-shaped viruses that putatively infect mesophilic ammonia-oxidizing archaea.</title>
        <authorList>
            <person name="Ni Y."/>
            <person name="Xu T."/>
            <person name="Yan S."/>
            <person name="Chen L."/>
            <person name="Wang Y."/>
        </authorList>
    </citation>
    <scope>NUCLEOTIDE SEQUENCE</scope>
    <source>
        <strain evidence="1">NYM1</strain>
    </source>
</reference>
<protein>
    <submittedName>
        <fullName evidence="1">ORF74</fullName>
    </submittedName>
</protein>
<evidence type="ECO:0000313" key="1">
    <source>
        <dbReference type="EMBL" id="DBA52281.1"/>
    </source>
</evidence>